<accession>A0A5J6VHZ3</accession>
<keyword evidence="2" id="KW-0804">Transcription</keyword>
<reference evidence="3" key="1">
    <citation type="journal article" date="2019" name="Philos. Trans. R. Soc. Lond., B, Biol. Sci.">
        <title>Targeted metagenomic recovery of four divergent viruses reveals shared and distinctive characteristics of giant viruses of marine eukaryotes.</title>
        <authorList>
            <person name="Needham D.M."/>
            <person name="Poirier C."/>
            <person name="Hehenberger E."/>
            <person name="Jimenez V."/>
            <person name="Swalwell J.E."/>
            <person name="Santoro A.E."/>
            <person name="Worden A.Z."/>
        </authorList>
    </citation>
    <scope>NUCLEOTIDE SEQUENCE</scope>
    <source>
        <strain evidence="3">OPacV-662</strain>
    </source>
</reference>
<evidence type="ECO:0000256" key="1">
    <source>
        <dbReference type="ARBA" id="ARBA00022478"/>
    </source>
</evidence>
<dbReference type="GO" id="GO:0006351">
    <property type="term" value="P:DNA-templated transcription"/>
    <property type="evidence" value="ECO:0007669"/>
    <property type="project" value="InterPro"/>
</dbReference>
<organism evidence="3">
    <name type="scientific">Megaviridae environmental sample</name>
    <dbReference type="NCBI Taxonomy" id="1737588"/>
    <lineage>
        <taxon>Viruses</taxon>
        <taxon>Varidnaviria</taxon>
        <taxon>Bamfordvirae</taxon>
        <taxon>Nucleocytoviricota</taxon>
        <taxon>Megaviricetes</taxon>
        <taxon>Imitervirales</taxon>
        <taxon>Mimiviridae</taxon>
        <taxon>environmental samples</taxon>
    </lineage>
</organism>
<evidence type="ECO:0000256" key="2">
    <source>
        <dbReference type="ARBA" id="ARBA00023163"/>
    </source>
</evidence>
<dbReference type="EMBL" id="MN448271">
    <property type="protein sequence ID" value="QFG73815.1"/>
    <property type="molecule type" value="Genomic_DNA"/>
</dbReference>
<evidence type="ECO:0000313" key="3">
    <source>
        <dbReference type="EMBL" id="QFG73815.1"/>
    </source>
</evidence>
<proteinExistence type="predicted"/>
<name>A0A5J6VHZ3_9VIRU</name>
<dbReference type="Gene3D" id="3.30.1360.10">
    <property type="entry name" value="RNA polymerase, RBP11-like subunit"/>
    <property type="match status" value="1"/>
</dbReference>
<sequence length="310" mass="35954">MRVKVISKTPLESTLEISNTNHIEINTLRRIIFKCIPVHGWSDITIKENSSVYAHNDYLKKRLEQFPVFANNDRRRLHALILRKRNTILMNEQMDDITDMDVITMSCNIKHQDPNVECLYVTTEHCTFYKNGKEISNPYTQAIQDGCLRGHLLILKMRYNEELNFIATSGINCPLVDARWNCANCFFREITPTKYEFIILSYGQIPPIEIFARANIILEKKLMFFTSLLENNHQDIASSKNGEIMFPNDSFILTPILVDKLKQDPRISYAGFMNDTLLNQNCSIKFNSSTEILNVIRDVSTSIISNLYRE</sequence>
<protein>
    <submittedName>
        <fullName evidence="3">Uncharacterized protein</fullName>
    </submittedName>
</protein>
<dbReference type="GO" id="GO:0046983">
    <property type="term" value="F:protein dimerization activity"/>
    <property type="evidence" value="ECO:0007669"/>
    <property type="project" value="InterPro"/>
</dbReference>
<keyword evidence="1" id="KW-0240">DNA-directed RNA polymerase</keyword>
<dbReference type="GO" id="GO:0000428">
    <property type="term" value="C:DNA-directed RNA polymerase complex"/>
    <property type="evidence" value="ECO:0007669"/>
    <property type="project" value="UniProtKB-KW"/>
</dbReference>
<dbReference type="SUPFAM" id="SSF55257">
    <property type="entry name" value="RBP11-like subunits of RNA polymerase"/>
    <property type="match status" value="1"/>
</dbReference>
<dbReference type="InterPro" id="IPR036603">
    <property type="entry name" value="RBP11-like"/>
</dbReference>